<dbReference type="AlphaFoldDB" id="A0A9P9DE60"/>
<dbReference type="InterPro" id="IPR002110">
    <property type="entry name" value="Ankyrin_rpt"/>
</dbReference>
<dbReference type="PANTHER" id="PTHR10039:SF16">
    <property type="entry name" value="GPI INOSITOL-DEACYLASE"/>
    <property type="match status" value="1"/>
</dbReference>
<feature type="repeat" description="ANK" evidence="2">
    <location>
        <begin position="730"/>
        <end position="758"/>
    </location>
</feature>
<name>A0A9P9DE60_9PLEO</name>
<evidence type="ECO:0000259" key="4">
    <source>
        <dbReference type="Pfam" id="PF17107"/>
    </source>
</evidence>
<evidence type="ECO:0000313" key="6">
    <source>
        <dbReference type="EMBL" id="KAH7118875.1"/>
    </source>
</evidence>
<dbReference type="Pfam" id="PF12796">
    <property type="entry name" value="Ank_2"/>
    <property type="match status" value="2"/>
</dbReference>
<feature type="domain" description="Nephrocystin 3-like N-terminal" evidence="5">
    <location>
        <begin position="181"/>
        <end position="344"/>
    </location>
</feature>
<dbReference type="SUPFAM" id="SSF52540">
    <property type="entry name" value="P-loop containing nucleoside triphosphate hydrolases"/>
    <property type="match status" value="1"/>
</dbReference>
<dbReference type="InterPro" id="IPR036770">
    <property type="entry name" value="Ankyrin_rpt-contain_sf"/>
</dbReference>
<dbReference type="PROSITE" id="PS50297">
    <property type="entry name" value="ANK_REP_REGION"/>
    <property type="match status" value="3"/>
</dbReference>
<feature type="repeat" description="ANK" evidence="2">
    <location>
        <begin position="825"/>
        <end position="857"/>
    </location>
</feature>
<feature type="domain" description="NACHT-NTPase and P-loop NTPases N-terminal" evidence="4">
    <location>
        <begin position="11"/>
        <end position="133"/>
    </location>
</feature>
<evidence type="ECO:0000259" key="5">
    <source>
        <dbReference type="Pfam" id="PF24883"/>
    </source>
</evidence>
<dbReference type="EMBL" id="JAGMWT010000012">
    <property type="protein sequence ID" value="KAH7118875.1"/>
    <property type="molecule type" value="Genomic_DNA"/>
</dbReference>
<proteinExistence type="predicted"/>
<evidence type="ECO:0000256" key="2">
    <source>
        <dbReference type="PROSITE-ProRule" id="PRU00023"/>
    </source>
</evidence>
<dbReference type="Gene3D" id="1.25.40.20">
    <property type="entry name" value="Ankyrin repeat-containing domain"/>
    <property type="match status" value="1"/>
</dbReference>
<reference evidence="6" key="1">
    <citation type="journal article" date="2021" name="Nat. Commun.">
        <title>Genetic determinants of endophytism in the Arabidopsis root mycobiome.</title>
        <authorList>
            <person name="Mesny F."/>
            <person name="Miyauchi S."/>
            <person name="Thiergart T."/>
            <person name="Pickel B."/>
            <person name="Atanasova L."/>
            <person name="Karlsson M."/>
            <person name="Huettel B."/>
            <person name="Barry K.W."/>
            <person name="Haridas S."/>
            <person name="Chen C."/>
            <person name="Bauer D."/>
            <person name="Andreopoulos W."/>
            <person name="Pangilinan J."/>
            <person name="LaButti K."/>
            <person name="Riley R."/>
            <person name="Lipzen A."/>
            <person name="Clum A."/>
            <person name="Drula E."/>
            <person name="Henrissat B."/>
            <person name="Kohler A."/>
            <person name="Grigoriev I.V."/>
            <person name="Martin F.M."/>
            <person name="Hacquard S."/>
        </authorList>
    </citation>
    <scope>NUCLEOTIDE SEQUENCE</scope>
    <source>
        <strain evidence="6">MPI-CAGE-CH-0243</strain>
    </source>
</reference>
<dbReference type="Gene3D" id="3.40.50.300">
    <property type="entry name" value="P-loop containing nucleotide triphosphate hydrolases"/>
    <property type="match status" value="1"/>
</dbReference>
<organism evidence="6 7">
    <name type="scientific">Dendryphion nanum</name>
    <dbReference type="NCBI Taxonomy" id="256645"/>
    <lineage>
        <taxon>Eukaryota</taxon>
        <taxon>Fungi</taxon>
        <taxon>Dikarya</taxon>
        <taxon>Ascomycota</taxon>
        <taxon>Pezizomycotina</taxon>
        <taxon>Dothideomycetes</taxon>
        <taxon>Pleosporomycetidae</taxon>
        <taxon>Pleosporales</taxon>
        <taxon>Torulaceae</taxon>
        <taxon>Dendryphion</taxon>
    </lineage>
</organism>
<feature type="repeat" description="ANK" evidence="2">
    <location>
        <begin position="892"/>
        <end position="913"/>
    </location>
</feature>
<dbReference type="InterPro" id="IPR056884">
    <property type="entry name" value="NPHP3-like_N"/>
</dbReference>
<keyword evidence="7" id="KW-1185">Reference proteome</keyword>
<dbReference type="Pfam" id="PF17107">
    <property type="entry name" value="SesA"/>
    <property type="match status" value="1"/>
</dbReference>
<feature type="repeat" description="ANK" evidence="2">
    <location>
        <begin position="696"/>
        <end position="725"/>
    </location>
</feature>
<dbReference type="Pfam" id="PF24883">
    <property type="entry name" value="NPHP3_N"/>
    <property type="match status" value="1"/>
</dbReference>
<gene>
    <name evidence="6" type="ORF">B0J11DRAFT_582674</name>
</gene>
<dbReference type="PROSITE" id="PS50088">
    <property type="entry name" value="ANK_REPEAT"/>
    <property type="match status" value="5"/>
</dbReference>
<feature type="region of interest" description="Disordered" evidence="3">
    <location>
        <begin position="536"/>
        <end position="564"/>
    </location>
</feature>
<feature type="repeat" description="ANK" evidence="2">
    <location>
        <begin position="759"/>
        <end position="791"/>
    </location>
</feature>
<evidence type="ECO:0008006" key="8">
    <source>
        <dbReference type="Google" id="ProtNLM"/>
    </source>
</evidence>
<accession>A0A9P9DE60</accession>
<dbReference type="SMART" id="SM00248">
    <property type="entry name" value="ANK"/>
    <property type="match status" value="7"/>
</dbReference>
<dbReference type="SUPFAM" id="SSF48403">
    <property type="entry name" value="Ankyrin repeat"/>
    <property type="match status" value="1"/>
</dbReference>
<evidence type="ECO:0000256" key="1">
    <source>
        <dbReference type="ARBA" id="ARBA00022737"/>
    </source>
</evidence>
<dbReference type="PANTHER" id="PTHR10039">
    <property type="entry name" value="AMELOGENIN"/>
    <property type="match status" value="1"/>
</dbReference>
<evidence type="ECO:0000256" key="3">
    <source>
        <dbReference type="SAM" id="MobiDB-lite"/>
    </source>
</evidence>
<dbReference type="OrthoDB" id="1577640at2759"/>
<feature type="compositionally biased region" description="Acidic residues" evidence="3">
    <location>
        <begin position="539"/>
        <end position="561"/>
    </location>
</feature>
<keyword evidence="1" id="KW-0677">Repeat</keyword>
<dbReference type="InterPro" id="IPR031352">
    <property type="entry name" value="SesA"/>
</dbReference>
<sequence>MAEVLVIVGVVASIVQLVDFSTRVARRIEEFHSHTGEIPKSFQSIKAELPLLSNTLQQLKDAIDAGMVADGTKQALLPVIEGCREQVTQLDAILAKTLPEVNDSWRERSKKAIKSLNKDAKVESIAKILRNYIGILTFYYASASSTLQSITDKKLSKICCWLSPPDSSTNYQKALKQRQANTGLWFLDSVQYSRWKTFDASFLWLHGIPGCGKTILHSTVLEDVLQYCHDDPGKAAAYFFFDFQDAQKQDPGLMLRSLICQLSQQFFQVPSSLDTLFSSCQNGLQQPSIHALLDVTQKIIKDFPHVFLTLDALDECTQRPELLGMLETIAKWQLPNLHLLATSRRERDIETSLETLVEDQDRICVQSSLVDKDIKRYIRQRLSDDKSLRKWKKDAVIQREIETILMNGACGMFRWAACQLDGLGKCRNRATLRKMLTTLPSTLDQTYERILCAISNEDSTYAIQILQWLTFSVRPLSVKEIAEVVAFNVERDPIFDRDEILEDPMDVLSICSSLVTIQPPNDWKFWRRPQRTLRRSDSDLSESDTTESDMTESDMTESETSETEKTNYIVRLAHYSVKEYLLSERACRGKAKKYYMQYDICHNDIAMSCVSYLLQFQKKEIPRSRKERLVQRKKLAQYSADFCIHHAQLLERPTEKFNQMVMDLISKENKAYKNWHKIERSSGPQIGFETPSLINTPLDRAVYYGLLEVVELLLNKATDIDVQHFIHGKAIYLASSRNYIPLIRLLLDRGTDVNAADEGGFSPLCHAASRGHEQAVKLLLDRGAEVNIQGKRSISVIFCAFFNIKIEVLKLLLAKGANVNTEDGYSVKPLHRAIELGNEQIVRLLLDAGADINAHHGVYRNAIQAASSKGNKDIVELLLSRHDVDVEACDQTGRTPLLLAAENGHGPVVELLVAKRSASGHAKLKEPGVSLSHVVSNELAGVKESLDNRHSADFNFLRLGNG</sequence>
<dbReference type="InterPro" id="IPR027417">
    <property type="entry name" value="P-loop_NTPase"/>
</dbReference>
<dbReference type="PRINTS" id="PR01415">
    <property type="entry name" value="ANKYRIN"/>
</dbReference>
<dbReference type="Proteomes" id="UP000700596">
    <property type="component" value="Unassembled WGS sequence"/>
</dbReference>
<keyword evidence="2" id="KW-0040">ANK repeat</keyword>
<protein>
    <recommendedName>
        <fullName evidence="8">NACHT domain-containing protein</fullName>
    </recommendedName>
</protein>
<comment type="caution">
    <text evidence="6">The sequence shown here is derived from an EMBL/GenBank/DDBJ whole genome shotgun (WGS) entry which is preliminary data.</text>
</comment>
<evidence type="ECO:0000313" key="7">
    <source>
        <dbReference type="Proteomes" id="UP000700596"/>
    </source>
</evidence>